<feature type="chain" id="PRO_5040770751" evidence="2">
    <location>
        <begin position="24"/>
        <end position="214"/>
    </location>
</feature>
<dbReference type="EMBL" id="JANBPT010001143">
    <property type="protein sequence ID" value="KAJ1909796.1"/>
    <property type="molecule type" value="Genomic_DNA"/>
</dbReference>
<dbReference type="AlphaFoldDB" id="A0A9W7ZP79"/>
<reference evidence="3" key="1">
    <citation type="submission" date="2022-07" db="EMBL/GenBank/DDBJ databases">
        <title>Phylogenomic reconstructions and comparative analyses of Kickxellomycotina fungi.</title>
        <authorList>
            <person name="Reynolds N.K."/>
            <person name="Stajich J.E."/>
            <person name="Barry K."/>
            <person name="Grigoriev I.V."/>
            <person name="Crous P."/>
            <person name="Smith M.E."/>
        </authorList>
    </citation>
    <scope>NUCLEOTIDE SEQUENCE</scope>
    <source>
        <strain evidence="3">RSA 861</strain>
    </source>
</reference>
<feature type="region of interest" description="Disordered" evidence="1">
    <location>
        <begin position="174"/>
        <end position="214"/>
    </location>
</feature>
<evidence type="ECO:0000313" key="4">
    <source>
        <dbReference type="Proteomes" id="UP001150569"/>
    </source>
</evidence>
<keyword evidence="4" id="KW-1185">Reference proteome</keyword>
<feature type="non-terminal residue" evidence="3">
    <location>
        <position position="214"/>
    </location>
</feature>
<organism evidence="3 4">
    <name type="scientific">Tieghemiomyces parasiticus</name>
    <dbReference type="NCBI Taxonomy" id="78921"/>
    <lineage>
        <taxon>Eukaryota</taxon>
        <taxon>Fungi</taxon>
        <taxon>Fungi incertae sedis</taxon>
        <taxon>Zoopagomycota</taxon>
        <taxon>Kickxellomycotina</taxon>
        <taxon>Dimargaritomycetes</taxon>
        <taxon>Dimargaritales</taxon>
        <taxon>Dimargaritaceae</taxon>
        <taxon>Tieghemiomyces</taxon>
    </lineage>
</organism>
<evidence type="ECO:0000256" key="2">
    <source>
        <dbReference type="SAM" id="SignalP"/>
    </source>
</evidence>
<comment type="caution">
    <text evidence="3">The sequence shown here is derived from an EMBL/GenBank/DDBJ whole genome shotgun (WGS) entry which is preliminary data.</text>
</comment>
<keyword evidence="2" id="KW-0732">Signal</keyword>
<feature type="signal peptide" evidence="2">
    <location>
        <begin position="1"/>
        <end position="23"/>
    </location>
</feature>
<accession>A0A9W7ZP79</accession>
<dbReference type="Proteomes" id="UP001150569">
    <property type="component" value="Unassembled WGS sequence"/>
</dbReference>
<gene>
    <name evidence="3" type="ORF">IWQ60_010988</name>
</gene>
<evidence type="ECO:0000256" key="1">
    <source>
        <dbReference type="SAM" id="MobiDB-lite"/>
    </source>
</evidence>
<proteinExistence type="predicted"/>
<name>A0A9W7ZP79_9FUNG</name>
<protein>
    <submittedName>
        <fullName evidence="3">Uncharacterized protein</fullName>
    </submittedName>
</protein>
<evidence type="ECO:0000313" key="3">
    <source>
        <dbReference type="EMBL" id="KAJ1909796.1"/>
    </source>
</evidence>
<sequence length="214" mass="23078">MALLRLTAHLYVAVGGLSLLATAAPVDNYFYSLPNTLVSSSRGLPTNSCLDPRLLYNDPDCLYIPVDRHSINSPQSTLVSAYQATLPLSNHPPYRVEPHITISSGWDRDTSPVSLSSATTATIGSSAFSTPKLELDRTLVNQAQPASVDGGPGQEKVVTRVENDEHSPQLVYLRPPNSYPNKLLPPGRQETRDAVDMSVRNVSRRHPGAAGAPP</sequence>